<feature type="domain" description="NFACT RNA-binding" evidence="6">
    <location>
        <begin position="462"/>
        <end position="557"/>
    </location>
</feature>
<name>A0A0V8QDK0_9FIRM</name>
<dbReference type="GO" id="GO:0043023">
    <property type="term" value="F:ribosomal large subunit binding"/>
    <property type="evidence" value="ECO:0007669"/>
    <property type="project" value="UniProtKB-UniRule"/>
</dbReference>
<dbReference type="GO" id="GO:0072344">
    <property type="term" value="P:rescue of stalled ribosome"/>
    <property type="evidence" value="ECO:0007669"/>
    <property type="project" value="UniProtKB-UniRule"/>
</dbReference>
<organism evidence="7 8">
    <name type="scientific">Acetivibrio ethanolgignens</name>
    <dbReference type="NCBI Taxonomy" id="290052"/>
    <lineage>
        <taxon>Bacteria</taxon>
        <taxon>Bacillati</taxon>
        <taxon>Bacillota</taxon>
        <taxon>Clostridia</taxon>
        <taxon>Eubacteriales</taxon>
        <taxon>Oscillospiraceae</taxon>
        <taxon>Acetivibrio</taxon>
    </lineage>
</organism>
<keyword evidence="4 5" id="KW-0648">Protein biosynthesis</keyword>
<dbReference type="Proteomes" id="UP000054874">
    <property type="component" value="Unassembled WGS sequence"/>
</dbReference>
<keyword evidence="3 5" id="KW-0694">RNA-binding</keyword>
<comment type="subunit">
    <text evidence="5">Associates with stalled 50S ribosomal subunits. Binds to RqcP.</text>
</comment>
<dbReference type="PANTHER" id="PTHR15239:SF6">
    <property type="entry name" value="RIBOSOME QUALITY CONTROL COMPLEX SUBUNIT NEMF"/>
    <property type="match status" value="1"/>
</dbReference>
<dbReference type="Gene3D" id="1.10.8.50">
    <property type="match status" value="1"/>
</dbReference>
<sequence length="585" mass="66576">MAFDGIVIANLAHELSLALVGGRINKIAQPEKDELILTIKNNREQYRLFISAGASLPLIYLTKENKPSPLTAPNFCMLLRKHLNSARILSITQPGLERILRFEIEHLNELGDTCIKYLIVEIMGKHSNIIFCDDNDQIIDSIKHVSGLVSSVREVLPGRTYFIPNTQDKLEPLSLTEEDFSQVVLTHASSLSKALYQTLTGLSPLAANELCFRASIDPDRHAADLTEAESLHLFGTLGRLMEDIRGHHFYPSIISQNEEPVEFSSIQLTSYQRGFSEKHYDSISEVLEAYYAMKNTITRIRQKSSDLRRIVSTAIERASKKYDLQARQLKDTQKRDKYKVYGELLHTYGYQAEPGAKSLTCENYYTGQEITIPLDGTLTALENAQKYFDRYGKLKRTYEALTGQLAETKEEMEHLDSISNALDIALNEEDLVQIKAELTDYGYIRKHGNDPKNNRKRKITSKPFHYLSSDGYHIYVGKNNFQNEELTFKFASGNDWWFHAKGIAGSHVIVKSEGKEELPDRVFEEAGALAAYYSKNRDMDKVDVDYIQKKHVKKPNSQKPGFVIYHTNYSLTIAPDIRSLTLLED</sequence>
<dbReference type="FunFam" id="2.30.310.10:FF:000004">
    <property type="entry name" value="Fibronectin-binding protein A"/>
    <property type="match status" value="1"/>
</dbReference>
<evidence type="ECO:0000313" key="8">
    <source>
        <dbReference type="Proteomes" id="UP000054874"/>
    </source>
</evidence>
<dbReference type="OrthoDB" id="9766163at2"/>
<keyword evidence="1 5" id="KW-0820">tRNA-binding</keyword>
<evidence type="ECO:0000256" key="1">
    <source>
        <dbReference type="ARBA" id="ARBA00022555"/>
    </source>
</evidence>
<dbReference type="InterPro" id="IPR008532">
    <property type="entry name" value="NFACT_RNA-bd"/>
</dbReference>
<comment type="function">
    <text evidence="5">Key component of the ribosome quality control system (RQC), a ribosome-associated complex that mediates the extraction of incompletely synthesized nascent chains from stalled ribosomes and their subsequent degradation. RqcH recruits Ala-charged tRNA, and with RqcP directs the elongation of stalled nascent chains on 50S ribosomal subunits, leading to non-templated C-terminal alanine extensions (Ala tail). The Ala tail promotes nascent chain degradation. May add between 1 and at least 8 Ala residues. Binds to stalled 50S ribosomal subunits.</text>
</comment>
<dbReference type="Pfam" id="PF05833">
    <property type="entry name" value="NFACT_N"/>
    <property type="match status" value="1"/>
</dbReference>
<evidence type="ECO:0000313" key="7">
    <source>
        <dbReference type="EMBL" id="KSV58669.1"/>
    </source>
</evidence>
<dbReference type="InterPro" id="IPR051608">
    <property type="entry name" value="RQC_Subunit_NEMF"/>
</dbReference>
<keyword evidence="2 5" id="KW-0699">rRNA-binding</keyword>
<protein>
    <recommendedName>
        <fullName evidence="5">Rqc2 homolog RqcH</fullName>
        <shortName evidence="5">RqcH</shortName>
    </recommendedName>
</protein>
<dbReference type="PANTHER" id="PTHR15239">
    <property type="entry name" value="NUCLEAR EXPORT MEDIATOR FACTOR NEMF"/>
    <property type="match status" value="1"/>
</dbReference>
<keyword evidence="8" id="KW-1185">Reference proteome</keyword>
<comment type="similarity">
    <text evidence="5">Belongs to the NEMF family.</text>
</comment>
<dbReference type="AlphaFoldDB" id="A0A0V8QDK0"/>
<dbReference type="HAMAP" id="MF_00844_B">
    <property type="entry name" value="RqcH_B"/>
    <property type="match status" value="1"/>
</dbReference>
<proteinExistence type="inferred from homology"/>
<dbReference type="EMBL" id="LNAM01000164">
    <property type="protein sequence ID" value="KSV58669.1"/>
    <property type="molecule type" value="Genomic_DNA"/>
</dbReference>
<dbReference type="SUPFAM" id="SSF46946">
    <property type="entry name" value="S13-like H2TH domain"/>
    <property type="match status" value="1"/>
</dbReference>
<accession>A0A0V8QDK0</accession>
<dbReference type="GO" id="GO:0000049">
    <property type="term" value="F:tRNA binding"/>
    <property type="evidence" value="ECO:0007669"/>
    <property type="project" value="UniProtKB-UniRule"/>
</dbReference>
<dbReference type="RefSeq" id="WP_058353104.1">
    <property type="nucleotide sequence ID" value="NZ_CABMMD010000164.1"/>
</dbReference>
<dbReference type="STRING" id="290052.ASU35_02380"/>
<reference evidence="7 8" key="1">
    <citation type="submission" date="2015-11" db="EMBL/GenBank/DDBJ databases">
        <title>Butyribacter intestini gen. nov., sp. nov., a butyric acid-producing bacterium of the family Lachnospiraceae isolated from the human faeces.</title>
        <authorList>
            <person name="Zou Y."/>
            <person name="Xue W."/>
            <person name="Luo G."/>
            <person name="Lv M."/>
        </authorList>
    </citation>
    <scope>NUCLEOTIDE SEQUENCE [LARGE SCALE GENOMIC DNA]</scope>
    <source>
        <strain evidence="7 8">ACET-33324</strain>
    </source>
</reference>
<dbReference type="GO" id="GO:0019843">
    <property type="term" value="F:rRNA binding"/>
    <property type="evidence" value="ECO:0007669"/>
    <property type="project" value="UniProtKB-UniRule"/>
</dbReference>
<dbReference type="Pfam" id="PF05670">
    <property type="entry name" value="NFACT-R_1"/>
    <property type="match status" value="1"/>
</dbReference>
<gene>
    <name evidence="5" type="primary">rqcH</name>
    <name evidence="7" type="ORF">ASU35_02380</name>
</gene>
<comment type="caution">
    <text evidence="7">The sequence shown here is derived from an EMBL/GenBank/DDBJ whole genome shotgun (WGS) entry which is preliminary data.</text>
</comment>
<evidence type="ECO:0000256" key="3">
    <source>
        <dbReference type="ARBA" id="ARBA00022884"/>
    </source>
</evidence>
<dbReference type="InterPro" id="IPR010979">
    <property type="entry name" value="Ribosomal_uS13-like_H2TH"/>
</dbReference>
<feature type="coiled-coil region" evidence="5">
    <location>
        <begin position="391"/>
        <end position="418"/>
    </location>
</feature>
<evidence type="ECO:0000256" key="5">
    <source>
        <dbReference type="HAMAP-Rule" id="MF_00844"/>
    </source>
</evidence>
<keyword evidence="5" id="KW-0175">Coiled coil</keyword>
<dbReference type="InterPro" id="IPR043682">
    <property type="entry name" value="RqcH_bacterial"/>
</dbReference>
<evidence type="ECO:0000256" key="4">
    <source>
        <dbReference type="ARBA" id="ARBA00022917"/>
    </source>
</evidence>
<evidence type="ECO:0000259" key="6">
    <source>
        <dbReference type="Pfam" id="PF05670"/>
    </source>
</evidence>
<dbReference type="GO" id="GO:1990112">
    <property type="term" value="C:RQC complex"/>
    <property type="evidence" value="ECO:0007669"/>
    <property type="project" value="TreeGrafter"/>
</dbReference>
<evidence type="ECO:0000256" key="2">
    <source>
        <dbReference type="ARBA" id="ARBA00022730"/>
    </source>
</evidence>
<dbReference type="Gene3D" id="2.30.310.10">
    <property type="entry name" value="ibrinogen binding protein from staphylococcus aureus domain"/>
    <property type="match status" value="1"/>
</dbReference>